<organism evidence="2 3">
    <name type="scientific">Limnoglobus roseus</name>
    <dbReference type="NCBI Taxonomy" id="2598579"/>
    <lineage>
        <taxon>Bacteria</taxon>
        <taxon>Pseudomonadati</taxon>
        <taxon>Planctomycetota</taxon>
        <taxon>Planctomycetia</taxon>
        <taxon>Gemmatales</taxon>
        <taxon>Gemmataceae</taxon>
        <taxon>Limnoglobus</taxon>
    </lineage>
</organism>
<dbReference type="PANTHER" id="PTHR14209:SF19">
    <property type="entry name" value="ISOAMYL ACETATE-HYDROLYZING ESTERASE 1 HOMOLOG"/>
    <property type="match status" value="1"/>
</dbReference>
<dbReference type="Pfam" id="PF13472">
    <property type="entry name" value="Lipase_GDSL_2"/>
    <property type="match status" value="1"/>
</dbReference>
<proteinExistence type="predicted"/>
<dbReference type="SUPFAM" id="SSF52266">
    <property type="entry name" value="SGNH hydrolase"/>
    <property type="match status" value="1"/>
</dbReference>
<dbReference type="InterPro" id="IPR013830">
    <property type="entry name" value="SGNH_hydro"/>
</dbReference>
<dbReference type="AlphaFoldDB" id="A0A5C1AHX5"/>
<dbReference type="CDD" id="cd01834">
    <property type="entry name" value="SGNH_hydrolase_like_2"/>
    <property type="match status" value="1"/>
</dbReference>
<name>A0A5C1AHX5_9BACT</name>
<evidence type="ECO:0000259" key="1">
    <source>
        <dbReference type="Pfam" id="PF13472"/>
    </source>
</evidence>
<dbReference type="GO" id="GO:0016788">
    <property type="term" value="F:hydrolase activity, acting on ester bonds"/>
    <property type="evidence" value="ECO:0007669"/>
    <property type="project" value="UniProtKB-ARBA"/>
</dbReference>
<keyword evidence="3" id="KW-1185">Reference proteome</keyword>
<dbReference type="Proteomes" id="UP000324974">
    <property type="component" value="Chromosome"/>
</dbReference>
<gene>
    <name evidence="2" type="ORF">PX52LOC_05831</name>
</gene>
<dbReference type="OrthoDB" id="213326at2"/>
<dbReference type="InterPro" id="IPR036514">
    <property type="entry name" value="SGNH_hydro_sf"/>
</dbReference>
<dbReference type="RefSeq" id="WP_149113250.1">
    <property type="nucleotide sequence ID" value="NZ_CP042425.1"/>
</dbReference>
<sequence>MFLALSLLALTPSALPPFELKDDDRVVWIGNTLVEREQKYGFWETALLSKFAKQNVTVRNLGWSGDTVFGDARAGFDSPKQGYERLVSLALESKPTVIFVSYGTNESFEGPAGVAKFQKGLEKLLDALAPSKARVVLFSPLPFEKAKSLPDPTERNKVLQLYAQAVREVADSRGHRYADLFNLALAHETTEAGSHFTDNGMHLTEAGYEATIPNFMTSLGLSWAGEDPKKFDAARATIRRKNQLFFYRWRPQNETYLLGFRKHEQGKNAKEIVQFDPLVDHAEQELRAILTK</sequence>
<feature type="domain" description="SGNH hydrolase-type esterase" evidence="1">
    <location>
        <begin position="39"/>
        <end position="210"/>
    </location>
</feature>
<evidence type="ECO:0000313" key="2">
    <source>
        <dbReference type="EMBL" id="QEL18791.1"/>
    </source>
</evidence>
<evidence type="ECO:0000313" key="3">
    <source>
        <dbReference type="Proteomes" id="UP000324974"/>
    </source>
</evidence>
<dbReference type="InterPro" id="IPR045136">
    <property type="entry name" value="Iah1-like"/>
</dbReference>
<protein>
    <submittedName>
        <fullName evidence="2">Nodulin-26</fullName>
    </submittedName>
</protein>
<dbReference type="EMBL" id="CP042425">
    <property type="protein sequence ID" value="QEL18791.1"/>
    <property type="molecule type" value="Genomic_DNA"/>
</dbReference>
<accession>A0A5C1AHX5</accession>
<dbReference type="PANTHER" id="PTHR14209">
    <property type="entry name" value="ISOAMYL ACETATE-HYDROLYZING ESTERASE 1"/>
    <property type="match status" value="1"/>
</dbReference>
<dbReference type="Gene3D" id="3.40.50.1110">
    <property type="entry name" value="SGNH hydrolase"/>
    <property type="match status" value="1"/>
</dbReference>
<reference evidence="3" key="1">
    <citation type="submission" date="2019-08" db="EMBL/GenBank/DDBJ databases">
        <title>Limnoglobus roseus gen. nov., sp. nov., a novel freshwater planctomycete with a giant genome from the family Gemmataceae.</title>
        <authorList>
            <person name="Kulichevskaya I.S."/>
            <person name="Naumoff D.G."/>
            <person name="Miroshnikov K."/>
            <person name="Ivanova A."/>
            <person name="Philippov D.A."/>
            <person name="Hakobyan A."/>
            <person name="Rijpstra I.C."/>
            <person name="Sinninghe Damste J.S."/>
            <person name="Liesack W."/>
            <person name="Dedysh S.N."/>
        </authorList>
    </citation>
    <scope>NUCLEOTIDE SEQUENCE [LARGE SCALE GENOMIC DNA]</scope>
    <source>
        <strain evidence="3">PX52</strain>
    </source>
</reference>
<dbReference type="KEGG" id="lrs:PX52LOC_05831"/>